<dbReference type="InterPro" id="IPR036397">
    <property type="entry name" value="RNaseH_sf"/>
</dbReference>
<dbReference type="PANTHER" id="PTHR47326:SF1">
    <property type="entry name" value="HTH PSQ-TYPE DOMAIN-CONTAINING PROTEIN"/>
    <property type="match status" value="1"/>
</dbReference>
<sequence>MLEDAVVPKMIEIIENSAEDFNPQDGGFQQDGAPPHFALPVRAYLDAEFPGHWIGRRILVEWPSRSPDMSPLDSFLWGHVKSKAFATTPRDLEELKQRITEECRLITPHMLRYVREEFVNRLFFCQAKNGEQFEQDL</sequence>
<dbReference type="Proteomes" id="UP001152759">
    <property type="component" value="Chromosome 1"/>
</dbReference>
<evidence type="ECO:0000313" key="2">
    <source>
        <dbReference type="Proteomes" id="UP001152759"/>
    </source>
</evidence>
<accession>A0A9P0A0D9</accession>
<name>A0A9P0A0D9_BEMTA</name>
<gene>
    <name evidence="1" type="ORF">BEMITA_LOCUS1122</name>
</gene>
<dbReference type="EMBL" id="OU963862">
    <property type="protein sequence ID" value="CAH0381470.1"/>
    <property type="molecule type" value="Genomic_DNA"/>
</dbReference>
<organism evidence="1 2">
    <name type="scientific">Bemisia tabaci</name>
    <name type="common">Sweetpotato whitefly</name>
    <name type="synonym">Aleurodes tabaci</name>
    <dbReference type="NCBI Taxonomy" id="7038"/>
    <lineage>
        <taxon>Eukaryota</taxon>
        <taxon>Metazoa</taxon>
        <taxon>Ecdysozoa</taxon>
        <taxon>Arthropoda</taxon>
        <taxon>Hexapoda</taxon>
        <taxon>Insecta</taxon>
        <taxon>Pterygota</taxon>
        <taxon>Neoptera</taxon>
        <taxon>Paraneoptera</taxon>
        <taxon>Hemiptera</taxon>
        <taxon>Sternorrhyncha</taxon>
        <taxon>Aleyrodoidea</taxon>
        <taxon>Aleyrodidae</taxon>
        <taxon>Aleyrodinae</taxon>
        <taxon>Bemisia</taxon>
    </lineage>
</organism>
<evidence type="ECO:0000313" key="1">
    <source>
        <dbReference type="EMBL" id="CAH0381470.1"/>
    </source>
</evidence>
<evidence type="ECO:0008006" key="3">
    <source>
        <dbReference type="Google" id="ProtNLM"/>
    </source>
</evidence>
<dbReference type="Gene3D" id="3.30.420.10">
    <property type="entry name" value="Ribonuclease H-like superfamily/Ribonuclease H"/>
    <property type="match status" value="1"/>
</dbReference>
<protein>
    <recommendedName>
        <fullName evidence="3">Transposable element Tc3 transposase</fullName>
    </recommendedName>
</protein>
<keyword evidence="2" id="KW-1185">Reference proteome</keyword>
<dbReference type="PANTHER" id="PTHR47326">
    <property type="entry name" value="TRANSPOSABLE ELEMENT TC3 TRANSPOSASE-LIKE PROTEIN"/>
    <property type="match status" value="1"/>
</dbReference>
<dbReference type="GO" id="GO:0003676">
    <property type="term" value="F:nucleic acid binding"/>
    <property type="evidence" value="ECO:0007669"/>
    <property type="project" value="InterPro"/>
</dbReference>
<dbReference type="AlphaFoldDB" id="A0A9P0A0D9"/>
<proteinExistence type="predicted"/>
<reference evidence="1" key="1">
    <citation type="submission" date="2021-12" db="EMBL/GenBank/DDBJ databases">
        <authorList>
            <person name="King R."/>
        </authorList>
    </citation>
    <scope>NUCLEOTIDE SEQUENCE</scope>
</reference>